<keyword evidence="1" id="KW-0479">Metal-binding</keyword>
<feature type="compositionally biased region" description="Low complexity" evidence="2">
    <location>
        <begin position="18"/>
        <end position="35"/>
    </location>
</feature>
<dbReference type="GO" id="GO:0098793">
    <property type="term" value="C:presynapse"/>
    <property type="evidence" value="ECO:0007669"/>
    <property type="project" value="GOC"/>
</dbReference>
<dbReference type="RefSeq" id="XP_042617789.1">
    <property type="nucleotide sequence ID" value="XM_042761855.1"/>
</dbReference>
<feature type="compositionally biased region" description="Pro residues" evidence="2">
    <location>
        <begin position="1"/>
        <end position="17"/>
    </location>
</feature>
<dbReference type="AlphaFoldDB" id="A0A9Q9YCQ3"/>
<dbReference type="GO" id="GO:0006887">
    <property type="term" value="P:exocytosis"/>
    <property type="evidence" value="ECO:0007669"/>
    <property type="project" value="TreeGrafter"/>
</dbReference>
<feature type="compositionally biased region" description="Pro residues" evidence="2">
    <location>
        <begin position="36"/>
        <end position="50"/>
    </location>
</feature>
<accession>A0A9Q9YCQ3</accession>
<dbReference type="InterPro" id="IPR000008">
    <property type="entry name" value="C2_dom"/>
</dbReference>
<dbReference type="Proteomes" id="UP001155660">
    <property type="component" value="Chromosome A8"/>
</dbReference>
<feature type="region of interest" description="Disordered" evidence="2">
    <location>
        <begin position="1"/>
        <end position="51"/>
    </location>
</feature>
<proteinExistence type="predicted"/>
<reference evidence="4" key="1">
    <citation type="submission" date="2025-08" db="UniProtKB">
        <authorList>
            <consortium name="RefSeq"/>
        </authorList>
    </citation>
    <scope>IDENTIFICATION</scope>
    <source>
        <tissue evidence="4">Muscle</tissue>
    </source>
</reference>
<name>A0A9Q9YCQ3_CYPCA</name>
<evidence type="ECO:0000256" key="2">
    <source>
        <dbReference type="SAM" id="MobiDB-lite"/>
    </source>
</evidence>
<dbReference type="Pfam" id="PF00168">
    <property type="entry name" value="C2"/>
    <property type="match status" value="2"/>
</dbReference>
<dbReference type="GO" id="GO:0017158">
    <property type="term" value="P:regulation of calcium ion-dependent exocytosis"/>
    <property type="evidence" value="ECO:0007669"/>
    <property type="project" value="TreeGrafter"/>
</dbReference>
<evidence type="ECO:0000313" key="4">
    <source>
        <dbReference type="RefSeq" id="XP_042617789.1"/>
    </source>
</evidence>
<dbReference type="GO" id="GO:0061669">
    <property type="term" value="P:spontaneous neurotransmitter secretion"/>
    <property type="evidence" value="ECO:0007669"/>
    <property type="project" value="TreeGrafter"/>
</dbReference>
<feature type="compositionally biased region" description="Basic and acidic residues" evidence="2">
    <location>
        <begin position="91"/>
        <end position="119"/>
    </location>
</feature>
<feature type="domain" description="C2" evidence="3">
    <location>
        <begin position="133"/>
        <end position="330"/>
    </location>
</feature>
<feature type="region of interest" description="Disordered" evidence="2">
    <location>
        <begin position="82"/>
        <end position="129"/>
    </location>
</feature>
<dbReference type="PANTHER" id="PTHR45729">
    <property type="entry name" value="RABPHILIN, ISOFORM A"/>
    <property type="match status" value="1"/>
</dbReference>
<evidence type="ECO:0000259" key="3">
    <source>
        <dbReference type="PROSITE" id="PS50004"/>
    </source>
</evidence>
<dbReference type="PROSITE" id="PS50004">
    <property type="entry name" value="C2"/>
    <property type="match status" value="1"/>
</dbReference>
<feature type="compositionally biased region" description="Acidic residues" evidence="2">
    <location>
        <begin position="120"/>
        <end position="129"/>
    </location>
</feature>
<dbReference type="PANTHER" id="PTHR45729:SF11">
    <property type="entry name" value="DOUBLE C2-LIKE DOMAINS, DELTA"/>
    <property type="match status" value="1"/>
</dbReference>
<organism evidence="4">
    <name type="scientific">Cyprinus carpio</name>
    <name type="common">Common carp</name>
    <dbReference type="NCBI Taxonomy" id="7962"/>
    <lineage>
        <taxon>Eukaryota</taxon>
        <taxon>Metazoa</taxon>
        <taxon>Chordata</taxon>
        <taxon>Craniata</taxon>
        <taxon>Vertebrata</taxon>
        <taxon>Euteleostomi</taxon>
        <taxon>Actinopterygii</taxon>
        <taxon>Neopterygii</taxon>
        <taxon>Teleostei</taxon>
        <taxon>Ostariophysi</taxon>
        <taxon>Cypriniformes</taxon>
        <taxon>Cyprinidae</taxon>
        <taxon>Cyprininae</taxon>
        <taxon>Cyprinus</taxon>
    </lineage>
</organism>
<dbReference type="GO" id="GO:0046872">
    <property type="term" value="F:metal ion binding"/>
    <property type="evidence" value="ECO:0007669"/>
    <property type="project" value="UniProtKB-KW"/>
</dbReference>
<dbReference type="SMART" id="SM00239">
    <property type="entry name" value="C2"/>
    <property type="match status" value="1"/>
</dbReference>
<sequence length="341" mass="38184">MSVSKPPPPHSHFPPSNPSSHLPLPPSSSSSTPPFAVGPPSPAVPPPPSPVKISMQEHFAINVCPGPILPIPQISDFFPRFHDYPIAPPPPREKKVLKDKDKDGDGNGEKDRKRDREQDENGEFADSDDDDTYLGTLEFNLLFDQENNCLHCTIHKAKGLKAMDSNGLADPYVKLHLLPGASKANKLRTKTLKNTLNPVWNETLIYHGITAADMTTKTLRLGRVTARQWIMGLLLQKRSVLQPNMGKKSKYKTSVKKKTLNPEFNEEFTYEVPHDQLAKKTLEISVWDYDLGMSNDFIGGVELGVNAKGERLKHWFECLKYKGKKVEYWHTLTQQGAPCSD</sequence>
<dbReference type="GeneID" id="109063595"/>
<gene>
    <name evidence="4" type="primary">LOC109063595</name>
</gene>
<dbReference type="InterPro" id="IPR043566">
    <property type="entry name" value="Rabphilin/DOC2/Noc2"/>
</dbReference>
<evidence type="ECO:0000256" key="1">
    <source>
        <dbReference type="ARBA" id="ARBA00022723"/>
    </source>
</evidence>
<protein>
    <submittedName>
        <fullName evidence="4">Rabphilin-3A-like isoform X2</fullName>
    </submittedName>
</protein>